<dbReference type="InterPro" id="IPR035980">
    <property type="entry name" value="Ribosomal_bS6_sf"/>
</dbReference>
<feature type="compositionally biased region" description="Low complexity" evidence="7">
    <location>
        <begin position="149"/>
        <end position="161"/>
    </location>
</feature>
<dbReference type="GO" id="GO:0070181">
    <property type="term" value="F:small ribosomal subunit rRNA binding"/>
    <property type="evidence" value="ECO:0007669"/>
    <property type="project" value="TreeGrafter"/>
</dbReference>
<comment type="similarity">
    <text evidence="1 6">Belongs to the bacterial ribosomal protein bS6 family.</text>
</comment>
<keyword evidence="6" id="KW-0694">RNA-binding</keyword>
<dbReference type="NCBIfam" id="TIGR00166">
    <property type="entry name" value="S6"/>
    <property type="match status" value="1"/>
</dbReference>
<name>A0AAU7D716_9BACT</name>
<dbReference type="EMBL" id="CP121195">
    <property type="protein sequence ID" value="XBH13166.1"/>
    <property type="molecule type" value="Genomic_DNA"/>
</dbReference>
<accession>A0AAU7D716</accession>
<keyword evidence="6" id="KW-0699">rRNA-binding</keyword>
<dbReference type="InterPro" id="IPR014717">
    <property type="entry name" value="Transl_elong_EF1B/ribsomal_bS6"/>
</dbReference>
<dbReference type="GO" id="GO:0003735">
    <property type="term" value="F:structural constituent of ribosome"/>
    <property type="evidence" value="ECO:0007669"/>
    <property type="project" value="InterPro"/>
</dbReference>
<dbReference type="InterPro" id="IPR000529">
    <property type="entry name" value="Ribosomal_bS6"/>
</dbReference>
<dbReference type="InterPro" id="IPR020814">
    <property type="entry name" value="Ribosomal_S6_plastid/chlpt"/>
</dbReference>
<proteinExistence type="inferred from homology"/>
<protein>
    <recommendedName>
        <fullName evidence="5 6">Small ribosomal subunit protein bS6</fullName>
    </recommendedName>
</protein>
<sequence length="171" mass="18569">MNRTYEIMFIVRPDVEEADIDKLIEGFSANVTNGGGEVKSVEKMGRRRLAYTVRKFNDGFYILLNIAAEGSLITEIERRLRVSEQVIKFITVRMDEEEKRLAKVKALRDSKVKRSAQPVAQTPQAPAATPDAEAGTPAAAESADEAEEVPAVAAPETPVASDAPPENAAAV</sequence>
<dbReference type="Pfam" id="PF01250">
    <property type="entry name" value="Ribosomal_S6"/>
    <property type="match status" value="1"/>
</dbReference>
<evidence type="ECO:0000256" key="4">
    <source>
        <dbReference type="ARBA" id="ARBA00035104"/>
    </source>
</evidence>
<evidence type="ECO:0000256" key="7">
    <source>
        <dbReference type="SAM" id="MobiDB-lite"/>
    </source>
</evidence>
<evidence type="ECO:0000256" key="6">
    <source>
        <dbReference type="HAMAP-Rule" id="MF_00360"/>
    </source>
</evidence>
<reference evidence="9" key="1">
    <citation type="submission" date="2023-03" db="EMBL/GenBank/DDBJ databases">
        <title>Edaphobacter sp.</title>
        <authorList>
            <person name="Huber K.J."/>
            <person name="Papendorf J."/>
            <person name="Pilke C."/>
            <person name="Bunk B."/>
            <person name="Sproeer C."/>
            <person name="Pester M."/>
        </authorList>
    </citation>
    <scope>NUCLEOTIDE SEQUENCE</scope>
    <source>
        <strain evidence="8">DSM 109919</strain>
        <strain evidence="9">DSM 109920</strain>
    </source>
</reference>
<dbReference type="RefSeq" id="WP_348267290.1">
    <property type="nucleotide sequence ID" value="NZ_CP121194.1"/>
</dbReference>
<evidence type="ECO:0000256" key="5">
    <source>
        <dbReference type="ARBA" id="ARBA00035294"/>
    </source>
</evidence>
<feature type="region of interest" description="Disordered" evidence="7">
    <location>
        <begin position="107"/>
        <end position="171"/>
    </location>
</feature>
<dbReference type="HAMAP" id="MF_00360">
    <property type="entry name" value="Ribosomal_bS6"/>
    <property type="match status" value="1"/>
</dbReference>
<feature type="compositionally biased region" description="Low complexity" evidence="7">
    <location>
        <begin position="115"/>
        <end position="141"/>
    </location>
</feature>
<keyword evidence="3 6" id="KW-0687">Ribonucleoprotein</keyword>
<evidence type="ECO:0000313" key="9">
    <source>
        <dbReference type="EMBL" id="XBH13166.1"/>
    </source>
</evidence>
<keyword evidence="2 6" id="KW-0689">Ribosomal protein</keyword>
<dbReference type="SUPFAM" id="SSF54995">
    <property type="entry name" value="Ribosomal protein S6"/>
    <property type="match status" value="1"/>
</dbReference>
<comment type="function">
    <text evidence="4 6">Binds together with bS18 to 16S ribosomal RNA.</text>
</comment>
<gene>
    <name evidence="6 9" type="primary">rpsF</name>
    <name evidence="8" type="ORF">P4G45_15015</name>
    <name evidence="9" type="ORF">P8936_15970</name>
</gene>
<evidence type="ECO:0000256" key="2">
    <source>
        <dbReference type="ARBA" id="ARBA00022980"/>
    </source>
</evidence>
<dbReference type="CDD" id="cd00473">
    <property type="entry name" value="bS6"/>
    <property type="match status" value="1"/>
</dbReference>
<evidence type="ECO:0000256" key="1">
    <source>
        <dbReference type="ARBA" id="ARBA00009512"/>
    </source>
</evidence>
<dbReference type="GO" id="GO:0006412">
    <property type="term" value="P:translation"/>
    <property type="evidence" value="ECO:0007669"/>
    <property type="project" value="UniProtKB-UniRule"/>
</dbReference>
<dbReference type="KEGG" id="epl:P4G45_15015"/>
<dbReference type="EMBL" id="CP121194">
    <property type="protein sequence ID" value="XBH09781.1"/>
    <property type="molecule type" value="Genomic_DNA"/>
</dbReference>
<organism evidence="9">
    <name type="scientific">Edaphobacter paludis</name>
    <dbReference type="NCBI Taxonomy" id="3035702"/>
    <lineage>
        <taxon>Bacteria</taxon>
        <taxon>Pseudomonadati</taxon>
        <taxon>Acidobacteriota</taxon>
        <taxon>Terriglobia</taxon>
        <taxon>Terriglobales</taxon>
        <taxon>Acidobacteriaceae</taxon>
        <taxon>Edaphobacter</taxon>
    </lineage>
</organism>
<dbReference type="PANTHER" id="PTHR21011">
    <property type="entry name" value="MITOCHONDRIAL 28S RIBOSOMAL PROTEIN S6"/>
    <property type="match status" value="1"/>
</dbReference>
<dbReference type="GO" id="GO:0005737">
    <property type="term" value="C:cytoplasm"/>
    <property type="evidence" value="ECO:0007669"/>
    <property type="project" value="UniProtKB-ARBA"/>
</dbReference>
<evidence type="ECO:0000256" key="3">
    <source>
        <dbReference type="ARBA" id="ARBA00023274"/>
    </source>
</evidence>
<evidence type="ECO:0000313" key="8">
    <source>
        <dbReference type="EMBL" id="XBH09781.1"/>
    </source>
</evidence>
<dbReference type="Gene3D" id="3.30.70.60">
    <property type="match status" value="1"/>
</dbReference>
<dbReference type="AlphaFoldDB" id="A0AAU7D716"/>
<accession>A0AAU7CYQ3</accession>
<dbReference type="GO" id="GO:1990904">
    <property type="term" value="C:ribonucleoprotein complex"/>
    <property type="evidence" value="ECO:0007669"/>
    <property type="project" value="UniProtKB-KW"/>
</dbReference>
<dbReference type="GO" id="GO:0005840">
    <property type="term" value="C:ribosome"/>
    <property type="evidence" value="ECO:0007669"/>
    <property type="project" value="UniProtKB-KW"/>
</dbReference>
<dbReference type="PANTHER" id="PTHR21011:SF1">
    <property type="entry name" value="SMALL RIBOSOMAL SUBUNIT PROTEIN BS6M"/>
    <property type="match status" value="1"/>
</dbReference>